<feature type="compositionally biased region" description="Low complexity" evidence="1">
    <location>
        <begin position="131"/>
        <end position="143"/>
    </location>
</feature>
<protein>
    <submittedName>
        <fullName evidence="2">Uncharacterized protein</fullName>
    </submittedName>
</protein>
<feature type="region of interest" description="Disordered" evidence="1">
    <location>
        <begin position="123"/>
        <end position="152"/>
    </location>
</feature>
<comment type="caution">
    <text evidence="2">The sequence shown here is derived from an EMBL/GenBank/DDBJ whole genome shotgun (WGS) entry which is preliminary data.</text>
</comment>
<organism evidence="2">
    <name type="scientific">bioreactor metagenome</name>
    <dbReference type="NCBI Taxonomy" id="1076179"/>
    <lineage>
        <taxon>unclassified sequences</taxon>
        <taxon>metagenomes</taxon>
        <taxon>ecological metagenomes</taxon>
    </lineage>
</organism>
<evidence type="ECO:0000313" key="2">
    <source>
        <dbReference type="EMBL" id="MPN01486.1"/>
    </source>
</evidence>
<reference evidence="2" key="1">
    <citation type="submission" date="2019-08" db="EMBL/GenBank/DDBJ databases">
        <authorList>
            <person name="Kucharzyk K."/>
            <person name="Murdoch R.W."/>
            <person name="Higgins S."/>
            <person name="Loffler F."/>
        </authorList>
    </citation>
    <scope>NUCLEOTIDE SEQUENCE</scope>
</reference>
<accession>A0A645EJ61</accession>
<sequence length="152" mass="16485">MVLEDLRFHDRVHGTTFFTEAAEDALGQVDVIARGTARPIGANVGFDGDGHRRAHGFAELASNAALLAVIVATQRVQPPKTRRQRRLLLGVIHGDLAREGVASRQGHALGQFPEHEALKEVLDREGRCNSSRHSSSPLISRCSTASAAKHPR</sequence>
<dbReference type="EMBL" id="VSSQ01047483">
    <property type="protein sequence ID" value="MPN01486.1"/>
    <property type="molecule type" value="Genomic_DNA"/>
</dbReference>
<gene>
    <name evidence="2" type="ORF">SDC9_148695</name>
</gene>
<dbReference type="AlphaFoldDB" id="A0A645EJ61"/>
<evidence type="ECO:0000256" key="1">
    <source>
        <dbReference type="SAM" id="MobiDB-lite"/>
    </source>
</evidence>
<name>A0A645EJ61_9ZZZZ</name>
<proteinExistence type="predicted"/>